<dbReference type="Pfam" id="PF00291">
    <property type="entry name" value="PALP"/>
    <property type="match status" value="1"/>
</dbReference>
<dbReference type="PANTHER" id="PTHR48077:SF3">
    <property type="entry name" value="TRYPTOPHAN SYNTHASE"/>
    <property type="match status" value="1"/>
</dbReference>
<evidence type="ECO:0000256" key="2">
    <source>
        <dbReference type="ARBA" id="ARBA00004733"/>
    </source>
</evidence>
<evidence type="ECO:0000256" key="11">
    <source>
        <dbReference type="HAMAP-Rule" id="MF_00133"/>
    </source>
</evidence>
<keyword evidence="7 11" id="KW-0663">Pyridoxal phosphate</keyword>
<accession>A0A4R7TTB3</accession>
<dbReference type="CDD" id="cd06446">
    <property type="entry name" value="Trp-synth_B"/>
    <property type="match status" value="1"/>
</dbReference>
<evidence type="ECO:0000256" key="9">
    <source>
        <dbReference type="ARBA" id="ARBA00023239"/>
    </source>
</evidence>
<evidence type="ECO:0000256" key="1">
    <source>
        <dbReference type="ARBA" id="ARBA00001933"/>
    </source>
</evidence>
<comment type="catalytic activity">
    <reaction evidence="10 11">
        <text>(1S,2R)-1-C-(indol-3-yl)glycerol 3-phosphate + L-serine = D-glyceraldehyde 3-phosphate + L-tryptophan + H2O</text>
        <dbReference type="Rhea" id="RHEA:10532"/>
        <dbReference type="ChEBI" id="CHEBI:15377"/>
        <dbReference type="ChEBI" id="CHEBI:33384"/>
        <dbReference type="ChEBI" id="CHEBI:57912"/>
        <dbReference type="ChEBI" id="CHEBI:58866"/>
        <dbReference type="ChEBI" id="CHEBI:59776"/>
        <dbReference type="EC" id="4.2.1.20"/>
    </reaction>
</comment>
<dbReference type="Gene3D" id="3.40.50.1100">
    <property type="match status" value="2"/>
</dbReference>
<dbReference type="InterPro" id="IPR006654">
    <property type="entry name" value="Trp_synth_beta"/>
</dbReference>
<feature type="modified residue" description="N6-(pyridoxal phosphate)lysine" evidence="11">
    <location>
        <position position="108"/>
    </location>
</feature>
<dbReference type="HAMAP" id="MF_00133">
    <property type="entry name" value="Trp_synth_beta"/>
    <property type="match status" value="1"/>
</dbReference>
<dbReference type="PIRSF" id="PIRSF001413">
    <property type="entry name" value="Trp_syn_beta"/>
    <property type="match status" value="1"/>
</dbReference>
<dbReference type="Proteomes" id="UP000294882">
    <property type="component" value="Unassembled WGS sequence"/>
</dbReference>
<dbReference type="NCBIfam" id="TIGR00263">
    <property type="entry name" value="trpB"/>
    <property type="match status" value="1"/>
</dbReference>
<comment type="caution">
    <text evidence="13">The sequence shown here is derived from an EMBL/GenBank/DDBJ whole genome shotgun (WGS) entry which is preliminary data.</text>
</comment>
<evidence type="ECO:0000256" key="6">
    <source>
        <dbReference type="ARBA" id="ARBA00022822"/>
    </source>
</evidence>
<dbReference type="EC" id="4.2.1.20" evidence="11"/>
<reference evidence="13 14" key="1">
    <citation type="submission" date="2019-03" db="EMBL/GenBank/DDBJ databases">
        <title>Genomic Encyclopedia of Archaeal and Bacterial Type Strains, Phase II (KMG-II): from individual species to whole genera.</title>
        <authorList>
            <person name="Goeker M."/>
        </authorList>
    </citation>
    <scope>NUCLEOTIDE SEQUENCE [LARGE SCALE GENOMIC DNA]</scope>
    <source>
        <strain evidence="13 14">ATCC 25591</strain>
    </source>
</reference>
<evidence type="ECO:0000256" key="7">
    <source>
        <dbReference type="ARBA" id="ARBA00022898"/>
    </source>
</evidence>
<protein>
    <recommendedName>
        <fullName evidence="11">Tryptophan synthase beta chain</fullName>
        <ecNumber evidence="11">4.2.1.20</ecNumber>
    </recommendedName>
</protein>
<dbReference type="FunFam" id="3.40.50.1100:FF:000004">
    <property type="entry name" value="Tryptophan synthase beta chain"/>
    <property type="match status" value="1"/>
</dbReference>
<organism evidence="13 14">
    <name type="scientific">Metamycoplasma hyosynoviae</name>
    <dbReference type="NCBI Taxonomy" id="29559"/>
    <lineage>
        <taxon>Bacteria</taxon>
        <taxon>Bacillati</taxon>
        <taxon>Mycoplasmatota</taxon>
        <taxon>Mycoplasmoidales</taxon>
        <taxon>Metamycoplasmataceae</taxon>
        <taxon>Metamycoplasma</taxon>
    </lineage>
</organism>
<evidence type="ECO:0000259" key="12">
    <source>
        <dbReference type="Pfam" id="PF00291"/>
    </source>
</evidence>
<evidence type="ECO:0000313" key="14">
    <source>
        <dbReference type="Proteomes" id="UP000294882"/>
    </source>
</evidence>
<comment type="function">
    <text evidence="11">The beta subunit is responsible for the synthesis of L-tryptophan from indole and L-serine.</text>
</comment>
<dbReference type="GO" id="GO:0004834">
    <property type="term" value="F:tryptophan synthase activity"/>
    <property type="evidence" value="ECO:0007669"/>
    <property type="project" value="UniProtKB-UniRule"/>
</dbReference>
<dbReference type="SUPFAM" id="SSF53686">
    <property type="entry name" value="Tryptophan synthase beta subunit-like PLP-dependent enzymes"/>
    <property type="match status" value="1"/>
</dbReference>
<evidence type="ECO:0000256" key="5">
    <source>
        <dbReference type="ARBA" id="ARBA00022605"/>
    </source>
</evidence>
<comment type="pathway">
    <text evidence="2 11">Amino-acid biosynthesis; L-tryptophan biosynthesis; L-tryptophan from chorismate: step 5/5.</text>
</comment>
<sequence>MKQIKKDNLLKNIKLEEYLKTTPNVEGYFGEYGGNYLDDEMKVIFQTLANEYAKISQSSFFKEELNAIRKNLQGRPTPIYFCKNLSAKIGKVKIFLKREDLNEGGSHKFNHCIAEALIAKMLGKKKIIAETGAGSHGAAIAAAAAHFGLECEIHMGKIDIEKQRPNVEKMQILGAKIIPVTHGNQTLKEAVDSAFESYKKEYKTAMYCIGSTVGPHPFPKMIRDFQMCIGEESKEQFAAQYNKLPDYVIACVGGGSNSAGSFIPFLFSDTKLIGVEPLGKGSGEGENAATLNFGKDGILHGFKSILLQNQNGEPSPVYSIASGLDYPSVGPEHAYLKKNKLVEYVAIDDADALEAFLMLANSEGIIPAIESSHALAYAIKLAKQHKDKDIDILVTLSGKGDKDLEFLLSEYSKEIKAFRNR</sequence>
<dbReference type="GO" id="GO:0005737">
    <property type="term" value="C:cytoplasm"/>
    <property type="evidence" value="ECO:0007669"/>
    <property type="project" value="TreeGrafter"/>
</dbReference>
<dbReference type="EMBL" id="SOCH01000006">
    <property type="protein sequence ID" value="TDU95981.1"/>
    <property type="molecule type" value="Genomic_DNA"/>
</dbReference>
<name>A0A4R7TTB3_9BACT</name>
<dbReference type="UniPathway" id="UPA00035">
    <property type="reaction ID" value="UER00044"/>
</dbReference>
<evidence type="ECO:0000256" key="3">
    <source>
        <dbReference type="ARBA" id="ARBA00009982"/>
    </source>
</evidence>
<gene>
    <name evidence="11" type="primary">trpB</name>
    <name evidence="13" type="ORF">JN03_0595</name>
</gene>
<evidence type="ECO:0000313" key="13">
    <source>
        <dbReference type="EMBL" id="TDU95981.1"/>
    </source>
</evidence>
<evidence type="ECO:0000256" key="10">
    <source>
        <dbReference type="ARBA" id="ARBA00049047"/>
    </source>
</evidence>
<dbReference type="AlphaFoldDB" id="A0A4R7TTB3"/>
<dbReference type="InterPro" id="IPR001926">
    <property type="entry name" value="TrpB-like_PALP"/>
</dbReference>
<keyword evidence="8 11" id="KW-0057">Aromatic amino acid biosynthesis</keyword>
<keyword evidence="5 11" id="KW-0028">Amino-acid biosynthesis</keyword>
<dbReference type="RefSeq" id="WP_134076708.1">
    <property type="nucleotide sequence ID" value="NZ_SOCH01000006.1"/>
</dbReference>
<comment type="similarity">
    <text evidence="3 11">Belongs to the TrpB family.</text>
</comment>
<evidence type="ECO:0000256" key="8">
    <source>
        <dbReference type="ARBA" id="ARBA00023141"/>
    </source>
</evidence>
<keyword evidence="6 11" id="KW-0822">Tryptophan biosynthesis</keyword>
<keyword evidence="9 11" id="KW-0456">Lyase</keyword>
<comment type="cofactor">
    <cofactor evidence="1 11">
        <name>pyridoxal 5'-phosphate</name>
        <dbReference type="ChEBI" id="CHEBI:597326"/>
    </cofactor>
</comment>
<feature type="domain" description="Tryptophan synthase beta chain-like PALP" evidence="12">
    <location>
        <begin position="73"/>
        <end position="398"/>
    </location>
</feature>
<dbReference type="InterPro" id="IPR036052">
    <property type="entry name" value="TrpB-like_PALP_sf"/>
</dbReference>
<proteinExistence type="inferred from homology"/>
<comment type="subunit">
    <text evidence="4 11">Tetramer of two alpha and two beta chains.</text>
</comment>
<dbReference type="PANTHER" id="PTHR48077">
    <property type="entry name" value="TRYPTOPHAN SYNTHASE-RELATED"/>
    <property type="match status" value="1"/>
</dbReference>
<dbReference type="InterPro" id="IPR023026">
    <property type="entry name" value="Trp_synth_beta/beta-like"/>
</dbReference>
<evidence type="ECO:0000256" key="4">
    <source>
        <dbReference type="ARBA" id="ARBA00011270"/>
    </source>
</evidence>